<dbReference type="RefSeq" id="WP_245638097.1">
    <property type="nucleotide sequence ID" value="NZ_AOGK01000040.1"/>
</dbReference>
<gene>
    <name evidence="3" type="ORF">H010_24547</name>
</gene>
<proteinExistence type="predicted"/>
<dbReference type="PANTHER" id="PTHR30203">
    <property type="entry name" value="OUTER MEMBRANE CATION EFFLUX PROTEIN"/>
    <property type="match status" value="1"/>
</dbReference>
<evidence type="ECO:0000313" key="4">
    <source>
        <dbReference type="Proteomes" id="UP001152876"/>
    </source>
</evidence>
<dbReference type="GO" id="GO:0015562">
    <property type="term" value="F:efflux transmembrane transporter activity"/>
    <property type="evidence" value="ECO:0007669"/>
    <property type="project" value="InterPro"/>
</dbReference>
<dbReference type="AlphaFoldDB" id="A0A9X4NY66"/>
<dbReference type="Gene3D" id="1.20.1600.10">
    <property type="entry name" value="Outer membrane efflux proteins (OEP)"/>
    <property type="match status" value="1"/>
</dbReference>
<accession>A0A9X4NY66</accession>
<evidence type="ECO:0000313" key="3">
    <source>
        <dbReference type="EMBL" id="MDG5978444.1"/>
    </source>
</evidence>
<dbReference type="Proteomes" id="UP001152876">
    <property type="component" value="Unassembled WGS sequence"/>
</dbReference>
<dbReference type="EMBL" id="AOGK01000040">
    <property type="protein sequence ID" value="MDG5978444.1"/>
    <property type="molecule type" value="Genomic_DNA"/>
</dbReference>
<feature type="chain" id="PRO_5040852824" evidence="2">
    <location>
        <begin position="36"/>
        <end position="623"/>
    </location>
</feature>
<reference evidence="3" key="1">
    <citation type="submission" date="2013-01" db="EMBL/GenBank/DDBJ databases">
        <title>Genome draft of Hydrogenophaga taeniospiralis 2K1.</title>
        <authorList>
            <person name="Gomila M."/>
            <person name="Lalucat J."/>
        </authorList>
    </citation>
    <scope>NUCLEOTIDE SEQUENCE</scope>
    <source>
        <strain evidence="3">CCUG 15921</strain>
    </source>
</reference>
<organism evidence="3 4">
    <name type="scientific">Hydrogenophaga taeniospiralis CCUG 15921</name>
    <dbReference type="NCBI Taxonomy" id="1281780"/>
    <lineage>
        <taxon>Bacteria</taxon>
        <taxon>Pseudomonadati</taxon>
        <taxon>Pseudomonadota</taxon>
        <taxon>Betaproteobacteria</taxon>
        <taxon>Burkholderiales</taxon>
        <taxon>Comamonadaceae</taxon>
        <taxon>Hydrogenophaga</taxon>
    </lineage>
</organism>
<dbReference type="PANTHER" id="PTHR30203:SF29">
    <property type="entry name" value="PROTEIN CYAE"/>
    <property type="match status" value="1"/>
</dbReference>
<evidence type="ECO:0000256" key="1">
    <source>
        <dbReference type="SAM" id="MobiDB-lite"/>
    </source>
</evidence>
<dbReference type="SUPFAM" id="SSF56954">
    <property type="entry name" value="Outer membrane efflux proteins (OEP)"/>
    <property type="match status" value="1"/>
</dbReference>
<sequence>MNTPSLTRAPGPRIALALACAALLAGCTVAPKALTQDEVRERVLQDTARMYSGQAPITAAITMEEAVARALKYNLDYRLKKMESALAQGLANHTRYDMLPQLVASAGYNERSNDSGGTSIGLLDGAASSNPTRSDERRHHTRGIEFSWNALDFGVSYYRARQQGDQFLISEERRRKVVQNMLQDVRAAYWRALGAQRLNAQADEVLQKASLALARSREAETQKIIPPGVALAYQRALLDATVLLNQRRQDLEFAKRELAALMNVPPGVDFQVAEADEVALPAAPKDVTQLEDMALLQRPELREEDLRRRITADEARKQMLALLPGISFSYGRQFDSNRFLYNNSWSEGGLSLAWNLMRLVSVPAMKNAQAYQAQTDEARRMALSMAILTQARVSAERYRMALEDFKLADQAAQVDTRLAAFTRASVSARLESELEAIRTQARAVLGAYQRANAYANAHIAFGRLYNTLGFDPIADDFEGNDLPQLTERVRAHLRATQENAFVMSSNLFGPAPHSVGLAVTGDVAPGDVTPLTTLTADFLQRQDMGHNGSEPATLTLDLQRQQAGDLEKATWTLSLSNAQGEVLRRSRFDTTVPREARAGIHQKTLLAALTAHLGTLREWLHAE</sequence>
<evidence type="ECO:0000256" key="2">
    <source>
        <dbReference type="SAM" id="SignalP"/>
    </source>
</evidence>
<protein>
    <submittedName>
        <fullName evidence="3">Outer membrane protein</fullName>
    </submittedName>
</protein>
<dbReference type="InterPro" id="IPR010131">
    <property type="entry name" value="MdtP/NodT-like"/>
</dbReference>
<keyword evidence="2" id="KW-0732">Signal</keyword>
<feature type="signal peptide" evidence="2">
    <location>
        <begin position="1"/>
        <end position="35"/>
    </location>
</feature>
<keyword evidence="4" id="KW-1185">Reference proteome</keyword>
<feature type="region of interest" description="Disordered" evidence="1">
    <location>
        <begin position="119"/>
        <end position="139"/>
    </location>
</feature>
<name>A0A9X4NY66_9BURK</name>
<comment type="caution">
    <text evidence="3">The sequence shown here is derived from an EMBL/GenBank/DDBJ whole genome shotgun (WGS) entry which is preliminary data.</text>
</comment>